<keyword evidence="9" id="KW-1185">Reference proteome</keyword>
<organism evidence="8 9">
    <name type="scientific">Georgenia deserti</name>
    <dbReference type="NCBI Taxonomy" id="2093781"/>
    <lineage>
        <taxon>Bacteria</taxon>
        <taxon>Bacillati</taxon>
        <taxon>Actinomycetota</taxon>
        <taxon>Actinomycetes</taxon>
        <taxon>Micrococcales</taxon>
        <taxon>Bogoriellaceae</taxon>
        <taxon>Georgenia</taxon>
    </lineage>
</organism>
<dbReference type="InterPro" id="IPR039538">
    <property type="entry name" value="BetI_C"/>
</dbReference>
<reference evidence="9" key="1">
    <citation type="journal article" date="2019" name="Int. J. Syst. Evol. Microbiol.">
        <title>The Global Catalogue of Microorganisms (GCM) 10K type strain sequencing project: providing services to taxonomists for standard genome sequencing and annotation.</title>
        <authorList>
            <consortium name="The Broad Institute Genomics Platform"/>
            <consortium name="The Broad Institute Genome Sequencing Center for Infectious Disease"/>
            <person name="Wu L."/>
            <person name="Ma J."/>
        </authorList>
    </citation>
    <scope>NUCLEOTIDE SEQUENCE [LARGE SCALE GENOMIC DNA]</scope>
    <source>
        <strain evidence="9">JCM 17130</strain>
    </source>
</reference>
<dbReference type="Pfam" id="PF00440">
    <property type="entry name" value="TetR_N"/>
    <property type="match status" value="1"/>
</dbReference>
<dbReference type="InterPro" id="IPR050109">
    <property type="entry name" value="HTH-type_TetR-like_transc_reg"/>
</dbReference>
<dbReference type="PRINTS" id="PR00455">
    <property type="entry name" value="HTHTETR"/>
</dbReference>
<evidence type="ECO:0000313" key="8">
    <source>
        <dbReference type="EMBL" id="MFD1719753.1"/>
    </source>
</evidence>
<dbReference type="InterPro" id="IPR009057">
    <property type="entry name" value="Homeodomain-like_sf"/>
</dbReference>
<dbReference type="RefSeq" id="WP_388010678.1">
    <property type="nucleotide sequence ID" value="NZ_JBHUEE010000013.1"/>
</dbReference>
<keyword evidence="3 5" id="KW-0238">DNA-binding</keyword>
<dbReference type="PANTHER" id="PTHR30055:SF234">
    <property type="entry name" value="HTH-TYPE TRANSCRIPTIONAL REGULATOR BETI"/>
    <property type="match status" value="1"/>
</dbReference>
<proteinExistence type="predicted"/>
<evidence type="ECO:0000256" key="6">
    <source>
        <dbReference type="SAM" id="MobiDB-lite"/>
    </source>
</evidence>
<dbReference type="SUPFAM" id="SSF48498">
    <property type="entry name" value="Tetracyclin repressor-like, C-terminal domain"/>
    <property type="match status" value="1"/>
</dbReference>
<feature type="domain" description="HTH tetR-type" evidence="7">
    <location>
        <begin position="11"/>
        <end position="71"/>
    </location>
</feature>
<evidence type="ECO:0000256" key="2">
    <source>
        <dbReference type="ARBA" id="ARBA00023015"/>
    </source>
</evidence>
<keyword evidence="4" id="KW-0804">Transcription</keyword>
<dbReference type="InterPro" id="IPR023772">
    <property type="entry name" value="DNA-bd_HTH_TetR-type_CS"/>
</dbReference>
<evidence type="ECO:0000256" key="1">
    <source>
        <dbReference type="ARBA" id="ARBA00022491"/>
    </source>
</evidence>
<accession>A0ABW4L8H8</accession>
<dbReference type="PANTHER" id="PTHR30055">
    <property type="entry name" value="HTH-TYPE TRANSCRIPTIONAL REGULATOR RUTR"/>
    <property type="match status" value="1"/>
</dbReference>
<evidence type="ECO:0000259" key="7">
    <source>
        <dbReference type="PROSITE" id="PS50977"/>
    </source>
</evidence>
<feature type="region of interest" description="Disordered" evidence="6">
    <location>
        <begin position="197"/>
        <end position="223"/>
    </location>
</feature>
<protein>
    <submittedName>
        <fullName evidence="8">TetR/AcrR family transcriptional regulator</fullName>
    </submittedName>
</protein>
<evidence type="ECO:0000313" key="9">
    <source>
        <dbReference type="Proteomes" id="UP001597277"/>
    </source>
</evidence>
<evidence type="ECO:0000256" key="5">
    <source>
        <dbReference type="PROSITE-ProRule" id="PRU00335"/>
    </source>
</evidence>
<dbReference type="InterPro" id="IPR036271">
    <property type="entry name" value="Tet_transcr_reg_TetR-rel_C_sf"/>
</dbReference>
<dbReference type="EMBL" id="JBHUEE010000013">
    <property type="protein sequence ID" value="MFD1719753.1"/>
    <property type="molecule type" value="Genomic_DNA"/>
</dbReference>
<evidence type="ECO:0000256" key="4">
    <source>
        <dbReference type="ARBA" id="ARBA00023163"/>
    </source>
</evidence>
<dbReference type="Pfam" id="PF13977">
    <property type="entry name" value="TetR_C_6"/>
    <property type="match status" value="1"/>
</dbReference>
<dbReference type="Gene3D" id="1.10.357.10">
    <property type="entry name" value="Tetracycline Repressor, domain 2"/>
    <property type="match status" value="1"/>
</dbReference>
<name>A0ABW4L8H8_9MICO</name>
<gene>
    <name evidence="8" type="ORF">ACFSE6_18060</name>
</gene>
<evidence type="ECO:0000256" key="3">
    <source>
        <dbReference type="ARBA" id="ARBA00023125"/>
    </source>
</evidence>
<dbReference type="PROSITE" id="PS50977">
    <property type="entry name" value="HTH_TETR_2"/>
    <property type="match status" value="1"/>
</dbReference>
<keyword evidence="2" id="KW-0805">Transcription regulation</keyword>
<dbReference type="PROSITE" id="PS01081">
    <property type="entry name" value="HTH_TETR_1"/>
    <property type="match status" value="1"/>
</dbReference>
<comment type="caution">
    <text evidence="8">The sequence shown here is derived from an EMBL/GenBank/DDBJ whole genome shotgun (WGS) entry which is preliminary data.</text>
</comment>
<keyword evidence="1" id="KW-0678">Repressor</keyword>
<feature type="DNA-binding region" description="H-T-H motif" evidence="5">
    <location>
        <begin position="34"/>
        <end position="53"/>
    </location>
</feature>
<sequence length="223" mass="23750">MARTVDPARHAARRRHIQDCAAALFATHGYERTTTAQICRAAGISPGNLYHYFASKKAIFLAVLTGDEDDTSAMLEQQLAADAPVEAVLEFVTHLAAPAAAHPAVPQLVLEAMLQAHRDPEIADVLGQADTAERAGLTALLQRALDAGAIDTELDPAETAAWLSTLVGAVFLDLALQPGSDPALRLSQLRRTVRAYLGGGPRRRPRPGSRARPAAAPWNNRGS</sequence>
<dbReference type="Proteomes" id="UP001597277">
    <property type="component" value="Unassembled WGS sequence"/>
</dbReference>
<dbReference type="SUPFAM" id="SSF46689">
    <property type="entry name" value="Homeodomain-like"/>
    <property type="match status" value="1"/>
</dbReference>
<dbReference type="InterPro" id="IPR001647">
    <property type="entry name" value="HTH_TetR"/>
</dbReference>